<reference evidence="8 9" key="1">
    <citation type="submission" date="2014-04" db="EMBL/GenBank/DDBJ databases">
        <authorList>
            <consortium name="DOE Joint Genome Institute"/>
            <person name="Kuo A."/>
            <person name="Kohler A."/>
            <person name="Jargeat P."/>
            <person name="Nagy L.G."/>
            <person name="Floudas D."/>
            <person name="Copeland A."/>
            <person name="Barry K.W."/>
            <person name="Cichocki N."/>
            <person name="Veneault-Fourrey C."/>
            <person name="LaButti K."/>
            <person name="Lindquist E.A."/>
            <person name="Lipzen A."/>
            <person name="Lundell T."/>
            <person name="Morin E."/>
            <person name="Murat C."/>
            <person name="Sun H."/>
            <person name="Tunlid A."/>
            <person name="Henrissat B."/>
            <person name="Grigoriev I.V."/>
            <person name="Hibbett D.S."/>
            <person name="Martin F."/>
            <person name="Nordberg H.P."/>
            <person name="Cantor M.N."/>
            <person name="Hua S.X."/>
        </authorList>
    </citation>
    <scope>NUCLEOTIDE SEQUENCE [LARGE SCALE GENOMIC DNA]</scope>
    <source>
        <strain evidence="8 9">Ve08.2h10</strain>
    </source>
</reference>
<evidence type="ECO:0000256" key="1">
    <source>
        <dbReference type="ARBA" id="ARBA00022723"/>
    </source>
</evidence>
<dbReference type="PROSITE" id="PS50199">
    <property type="entry name" value="ZF_RANBP2_2"/>
    <property type="match status" value="1"/>
</dbReference>
<organism evidence="8 9">
    <name type="scientific">Paxillus rubicundulus Ve08.2h10</name>
    <dbReference type="NCBI Taxonomy" id="930991"/>
    <lineage>
        <taxon>Eukaryota</taxon>
        <taxon>Fungi</taxon>
        <taxon>Dikarya</taxon>
        <taxon>Basidiomycota</taxon>
        <taxon>Agaricomycotina</taxon>
        <taxon>Agaricomycetes</taxon>
        <taxon>Agaricomycetidae</taxon>
        <taxon>Boletales</taxon>
        <taxon>Paxilineae</taxon>
        <taxon>Paxillaceae</taxon>
        <taxon>Paxillus</taxon>
    </lineage>
</organism>
<keyword evidence="1" id="KW-0479">Metal-binding</keyword>
<feature type="domain" description="RanBP2-type" evidence="6">
    <location>
        <begin position="252"/>
        <end position="281"/>
    </location>
</feature>
<gene>
    <name evidence="8" type="ORF">PAXRUDRAFT_821068</name>
</gene>
<dbReference type="OrthoDB" id="261960at2759"/>
<reference evidence="9" key="2">
    <citation type="submission" date="2015-01" db="EMBL/GenBank/DDBJ databases">
        <title>Evolutionary Origins and Diversification of the Mycorrhizal Mutualists.</title>
        <authorList>
            <consortium name="DOE Joint Genome Institute"/>
            <consortium name="Mycorrhizal Genomics Consortium"/>
            <person name="Kohler A."/>
            <person name="Kuo A."/>
            <person name="Nagy L.G."/>
            <person name="Floudas D."/>
            <person name="Copeland A."/>
            <person name="Barry K.W."/>
            <person name="Cichocki N."/>
            <person name="Veneault-Fourrey C."/>
            <person name="LaButti K."/>
            <person name="Lindquist E.A."/>
            <person name="Lipzen A."/>
            <person name="Lundell T."/>
            <person name="Morin E."/>
            <person name="Murat C."/>
            <person name="Riley R."/>
            <person name="Ohm R."/>
            <person name="Sun H."/>
            <person name="Tunlid A."/>
            <person name="Henrissat B."/>
            <person name="Grigoriev I.V."/>
            <person name="Hibbett D.S."/>
            <person name="Martin F."/>
        </authorList>
    </citation>
    <scope>NUCLEOTIDE SEQUENCE [LARGE SCALE GENOMIC DNA]</scope>
    <source>
        <strain evidence="9">Ve08.2h10</strain>
    </source>
</reference>
<evidence type="ECO:0008006" key="10">
    <source>
        <dbReference type="Google" id="ProtNLM"/>
    </source>
</evidence>
<sequence length="314" mass="34540">MTETFVKSFTHLKDMPRAERALPMLYRVASLVKPIMRKHGWVLPLLAEFFPDSSNLVALHVNGGEQILLRLRLPWSPDTFYEEDQVVRTMLHELTHNVQGPHDERFYKILAGLEDEYDALQRSGYAGEGFFSPGHRLGAGVSHDIPPYLGRLRALEAAEKRRRGEALTKGGGTLGGRSSALGKLSPRELAARAAERRKRDELTCGSVSIALREAAKAAKASAEDKVVIDLTKDDQDTSQASGSGRPPRNPSMDGQWTCPICTLANGSLTLQCDACLAERPADSVGGWVCLTCLEKDIPHEFWSCHFCGGIKTQS</sequence>
<dbReference type="GO" id="GO:0006281">
    <property type="term" value="P:DNA repair"/>
    <property type="evidence" value="ECO:0007669"/>
    <property type="project" value="TreeGrafter"/>
</dbReference>
<dbReference type="InterPro" id="IPR036443">
    <property type="entry name" value="Znf_RanBP2_sf"/>
</dbReference>
<dbReference type="HOGENOM" id="CLU_023057_0_0_1"/>
<dbReference type="STRING" id="930991.A0A0D0DPM0"/>
<evidence type="ECO:0000313" key="8">
    <source>
        <dbReference type="EMBL" id="KIL01053.1"/>
    </source>
</evidence>
<dbReference type="PROSITE" id="PS01358">
    <property type="entry name" value="ZF_RANBP2_1"/>
    <property type="match status" value="1"/>
</dbReference>
<dbReference type="GO" id="GO:0008270">
    <property type="term" value="F:zinc ion binding"/>
    <property type="evidence" value="ECO:0007669"/>
    <property type="project" value="UniProtKB-KW"/>
</dbReference>
<keyword evidence="2 4" id="KW-0863">Zinc-finger</keyword>
<evidence type="ECO:0000256" key="5">
    <source>
        <dbReference type="SAM" id="MobiDB-lite"/>
    </source>
</evidence>
<dbReference type="InterPro" id="IPR013536">
    <property type="entry name" value="WLM_dom"/>
</dbReference>
<dbReference type="InterPro" id="IPR001876">
    <property type="entry name" value="Znf_RanBP2"/>
</dbReference>
<dbReference type="SUPFAM" id="SSF90209">
    <property type="entry name" value="Ran binding protein zinc finger-like"/>
    <property type="match status" value="1"/>
</dbReference>
<dbReference type="InterPro" id="IPR053000">
    <property type="entry name" value="WSS1-like_metalloprotease"/>
</dbReference>
<protein>
    <recommendedName>
        <fullName evidence="10">WLM-domain-containing protein</fullName>
    </recommendedName>
</protein>
<accession>A0A0D0DPM0</accession>
<name>A0A0D0DPM0_9AGAM</name>
<dbReference type="Gene3D" id="2.30.30.380">
    <property type="entry name" value="Zn-finger domain of Sec23/24"/>
    <property type="match status" value="1"/>
</dbReference>
<feature type="domain" description="WLM" evidence="7">
    <location>
        <begin position="1"/>
        <end position="199"/>
    </location>
</feature>
<keyword evidence="3" id="KW-0862">Zinc</keyword>
<keyword evidence="9" id="KW-1185">Reference proteome</keyword>
<dbReference type="PANTHER" id="PTHR46622:SF1">
    <property type="entry name" value="DNA-DEPENDENT METALLOPROTEASE WSS1"/>
    <property type="match status" value="1"/>
</dbReference>
<dbReference type="InParanoid" id="A0A0D0DPM0"/>
<dbReference type="EMBL" id="KN824823">
    <property type="protein sequence ID" value="KIL01053.1"/>
    <property type="molecule type" value="Genomic_DNA"/>
</dbReference>
<dbReference type="GO" id="GO:0005634">
    <property type="term" value="C:nucleus"/>
    <property type="evidence" value="ECO:0007669"/>
    <property type="project" value="TreeGrafter"/>
</dbReference>
<evidence type="ECO:0000256" key="2">
    <source>
        <dbReference type="ARBA" id="ARBA00022771"/>
    </source>
</evidence>
<dbReference type="PROSITE" id="PS51397">
    <property type="entry name" value="WLM"/>
    <property type="match status" value="1"/>
</dbReference>
<evidence type="ECO:0000259" key="7">
    <source>
        <dbReference type="PROSITE" id="PS51397"/>
    </source>
</evidence>
<evidence type="ECO:0000313" key="9">
    <source>
        <dbReference type="Proteomes" id="UP000054538"/>
    </source>
</evidence>
<evidence type="ECO:0000256" key="4">
    <source>
        <dbReference type="PROSITE-ProRule" id="PRU00322"/>
    </source>
</evidence>
<dbReference type="Pfam" id="PF08325">
    <property type="entry name" value="WLM"/>
    <property type="match status" value="1"/>
</dbReference>
<dbReference type="Proteomes" id="UP000054538">
    <property type="component" value="Unassembled WGS sequence"/>
</dbReference>
<dbReference type="AlphaFoldDB" id="A0A0D0DPM0"/>
<evidence type="ECO:0000256" key="3">
    <source>
        <dbReference type="ARBA" id="ARBA00022833"/>
    </source>
</evidence>
<dbReference type="Pfam" id="PF00641">
    <property type="entry name" value="Zn_ribbon_RanBP"/>
    <property type="match status" value="1"/>
</dbReference>
<dbReference type="GO" id="GO:0008237">
    <property type="term" value="F:metallopeptidase activity"/>
    <property type="evidence" value="ECO:0007669"/>
    <property type="project" value="TreeGrafter"/>
</dbReference>
<proteinExistence type="predicted"/>
<feature type="region of interest" description="Disordered" evidence="5">
    <location>
        <begin position="229"/>
        <end position="252"/>
    </location>
</feature>
<dbReference type="PANTHER" id="PTHR46622">
    <property type="entry name" value="DNA-DEPENDENT METALLOPROTEASE WSS1"/>
    <property type="match status" value="1"/>
</dbReference>
<evidence type="ECO:0000259" key="6">
    <source>
        <dbReference type="PROSITE" id="PS50199"/>
    </source>
</evidence>